<dbReference type="EMBL" id="JBBPBK010000004">
    <property type="protein sequence ID" value="KAK9287148.1"/>
    <property type="molecule type" value="Genomic_DNA"/>
</dbReference>
<accession>A0AAP0RY30</accession>
<dbReference type="AlphaFoldDB" id="A0AAP0RY30"/>
<name>A0AAP0RY30_LIQFO</name>
<organism evidence="1 2">
    <name type="scientific">Liquidambar formosana</name>
    <name type="common">Formosan gum</name>
    <dbReference type="NCBI Taxonomy" id="63359"/>
    <lineage>
        <taxon>Eukaryota</taxon>
        <taxon>Viridiplantae</taxon>
        <taxon>Streptophyta</taxon>
        <taxon>Embryophyta</taxon>
        <taxon>Tracheophyta</taxon>
        <taxon>Spermatophyta</taxon>
        <taxon>Magnoliopsida</taxon>
        <taxon>eudicotyledons</taxon>
        <taxon>Gunneridae</taxon>
        <taxon>Pentapetalae</taxon>
        <taxon>Saxifragales</taxon>
        <taxon>Altingiaceae</taxon>
        <taxon>Liquidambar</taxon>
    </lineage>
</organism>
<gene>
    <name evidence="1" type="ORF">L1049_015559</name>
</gene>
<evidence type="ECO:0000313" key="2">
    <source>
        <dbReference type="Proteomes" id="UP001415857"/>
    </source>
</evidence>
<reference evidence="1 2" key="1">
    <citation type="journal article" date="2024" name="Plant J.">
        <title>Genome sequences and population genomics reveal climatic adaptation and genomic divergence between two closely related sweetgum species.</title>
        <authorList>
            <person name="Xu W.Q."/>
            <person name="Ren C.Q."/>
            <person name="Zhang X.Y."/>
            <person name="Comes H.P."/>
            <person name="Liu X.H."/>
            <person name="Li Y.G."/>
            <person name="Kettle C.J."/>
            <person name="Jalonen R."/>
            <person name="Gaisberger H."/>
            <person name="Ma Y.Z."/>
            <person name="Qiu Y.X."/>
        </authorList>
    </citation>
    <scope>NUCLEOTIDE SEQUENCE [LARGE SCALE GENOMIC DNA]</scope>
    <source>
        <strain evidence="1">Hangzhou</strain>
    </source>
</reference>
<comment type="caution">
    <text evidence="1">The sequence shown here is derived from an EMBL/GenBank/DDBJ whole genome shotgun (WGS) entry which is preliminary data.</text>
</comment>
<proteinExistence type="predicted"/>
<dbReference type="Proteomes" id="UP001415857">
    <property type="component" value="Unassembled WGS sequence"/>
</dbReference>
<evidence type="ECO:0000313" key="1">
    <source>
        <dbReference type="EMBL" id="KAK9287148.1"/>
    </source>
</evidence>
<protein>
    <submittedName>
        <fullName evidence="1">Uncharacterized protein</fullName>
    </submittedName>
</protein>
<keyword evidence="2" id="KW-1185">Reference proteome</keyword>
<sequence>MEFFGGETGFAWYASGSSIFDTIAVHGGTEVEVFRWQIHDSSGDYDGLWGQGSTAMSEDTAIEMELDMSISLSLSPRQSSCLWTPTALLDPHLSEINPRLHNLDTAIKMKLS</sequence>